<dbReference type="Proteomes" id="UP000325577">
    <property type="component" value="Linkage Group LG6"/>
</dbReference>
<organism evidence="2 3">
    <name type="scientific">Nyssa sinensis</name>
    <dbReference type="NCBI Taxonomy" id="561372"/>
    <lineage>
        <taxon>Eukaryota</taxon>
        <taxon>Viridiplantae</taxon>
        <taxon>Streptophyta</taxon>
        <taxon>Embryophyta</taxon>
        <taxon>Tracheophyta</taxon>
        <taxon>Spermatophyta</taxon>
        <taxon>Magnoliopsida</taxon>
        <taxon>eudicotyledons</taxon>
        <taxon>Gunneridae</taxon>
        <taxon>Pentapetalae</taxon>
        <taxon>asterids</taxon>
        <taxon>Cornales</taxon>
        <taxon>Nyssaceae</taxon>
        <taxon>Nyssa</taxon>
    </lineage>
</organism>
<dbReference type="AlphaFoldDB" id="A0A5J4ZPN3"/>
<name>A0A5J4ZPN3_9ASTE</name>
<dbReference type="EMBL" id="CM018049">
    <property type="protein sequence ID" value="KAA8519939.1"/>
    <property type="molecule type" value="Genomic_DNA"/>
</dbReference>
<dbReference type="OrthoDB" id="660555at2759"/>
<evidence type="ECO:0000256" key="1">
    <source>
        <dbReference type="SAM" id="MobiDB-lite"/>
    </source>
</evidence>
<sequence>MAEVLRGSIGRAPKKAAQDKINKYMGNEISSSPLEKAVDEGDEADASEEEMCDPSLLSMPKNLGWKDEVEIVITKAKPSKKIATDCGHSDDLSVIQSSPEILVVAPKRSTDFFAPPVQSANIMDLLTGDDWRSSQTSVQNSEDKQNFSSVISSLANSPIQLGSQKNSIEGLGSNVSVTCGKSEEIVSWK</sequence>
<reference evidence="2 3" key="1">
    <citation type="submission" date="2019-09" db="EMBL/GenBank/DDBJ databases">
        <title>A chromosome-level genome assembly of the Chinese tupelo Nyssa sinensis.</title>
        <authorList>
            <person name="Yang X."/>
            <person name="Kang M."/>
            <person name="Yang Y."/>
            <person name="Xiong H."/>
            <person name="Wang M."/>
            <person name="Zhang Z."/>
            <person name="Wang Z."/>
            <person name="Wu H."/>
            <person name="Ma T."/>
            <person name="Liu J."/>
            <person name="Xi Z."/>
        </authorList>
    </citation>
    <scope>NUCLEOTIDE SEQUENCE [LARGE SCALE GENOMIC DNA]</scope>
    <source>
        <strain evidence="2">J267</strain>
        <tissue evidence="2">Leaf</tissue>
    </source>
</reference>
<keyword evidence="3" id="KW-1185">Reference proteome</keyword>
<feature type="region of interest" description="Disordered" evidence="1">
    <location>
        <begin position="25"/>
        <end position="59"/>
    </location>
</feature>
<accession>A0A5J4ZPN3</accession>
<feature type="compositionally biased region" description="Acidic residues" evidence="1">
    <location>
        <begin position="40"/>
        <end position="52"/>
    </location>
</feature>
<evidence type="ECO:0000313" key="2">
    <source>
        <dbReference type="EMBL" id="KAA8519939.1"/>
    </source>
</evidence>
<proteinExistence type="predicted"/>
<gene>
    <name evidence="2" type="ORF">F0562_014151</name>
</gene>
<protein>
    <submittedName>
        <fullName evidence="2">Uncharacterized protein</fullName>
    </submittedName>
</protein>
<evidence type="ECO:0000313" key="3">
    <source>
        <dbReference type="Proteomes" id="UP000325577"/>
    </source>
</evidence>